<organism evidence="2 3">
    <name type="scientific">Mycena sanguinolenta</name>
    <dbReference type="NCBI Taxonomy" id="230812"/>
    <lineage>
        <taxon>Eukaryota</taxon>
        <taxon>Fungi</taxon>
        <taxon>Dikarya</taxon>
        <taxon>Basidiomycota</taxon>
        <taxon>Agaricomycotina</taxon>
        <taxon>Agaricomycetes</taxon>
        <taxon>Agaricomycetidae</taxon>
        <taxon>Agaricales</taxon>
        <taxon>Marasmiineae</taxon>
        <taxon>Mycenaceae</taxon>
        <taxon>Mycena</taxon>
    </lineage>
</organism>
<proteinExistence type="predicted"/>
<comment type="caution">
    <text evidence="2">The sequence shown here is derived from an EMBL/GenBank/DDBJ whole genome shotgun (WGS) entry which is preliminary data.</text>
</comment>
<feature type="region of interest" description="Disordered" evidence="1">
    <location>
        <begin position="338"/>
        <end position="357"/>
    </location>
</feature>
<feature type="region of interest" description="Disordered" evidence="1">
    <location>
        <begin position="276"/>
        <end position="327"/>
    </location>
</feature>
<gene>
    <name evidence="2" type="ORF">MSAN_02293600</name>
</gene>
<keyword evidence="3" id="KW-1185">Reference proteome</keyword>
<reference evidence="2" key="1">
    <citation type="submission" date="2020-05" db="EMBL/GenBank/DDBJ databases">
        <title>Mycena genomes resolve the evolution of fungal bioluminescence.</title>
        <authorList>
            <person name="Tsai I.J."/>
        </authorList>
    </citation>
    <scope>NUCLEOTIDE SEQUENCE</scope>
    <source>
        <strain evidence="2">160909Yilan</strain>
    </source>
</reference>
<feature type="compositionally biased region" description="Basic residues" evidence="1">
    <location>
        <begin position="277"/>
        <end position="288"/>
    </location>
</feature>
<dbReference type="AlphaFoldDB" id="A0A8H6X9D3"/>
<feature type="compositionally biased region" description="Basic and acidic residues" evidence="1">
    <location>
        <begin position="347"/>
        <end position="357"/>
    </location>
</feature>
<sequence>MTQVSADAVCVRGIHKLPWDVFEEIALLVQGASPHSLWLFRQLDRKIRRWVESLLWRIVVVAEARPSGFCESFFEMRSMGFCVTSARRFLSEKERAVTSRHLRIDARAETFGRVFDACPSLTTLWIDGGAGRPKLKTLDRLRWLRELTIPFECATDQLALQSTVLSTVTHLFLVPVGYAQTIHPEMFRCFPSLLRLGFAAEPGQGSLELALRMNGALGVLVHGPPETLHRGRSAAGVPAPEQGGCIRNRMAEAGDAAALDAVDLQRGLVGPLDDLRRHCRRPHGRKARRGENAQQQGAGESQAVRADLKNGTVVPTEIPHAQRRVDVSESGNVAYHAFQFRSQNPGTEKDSAEFGSG</sequence>
<evidence type="ECO:0000313" key="2">
    <source>
        <dbReference type="EMBL" id="KAF7336614.1"/>
    </source>
</evidence>
<evidence type="ECO:0000256" key="1">
    <source>
        <dbReference type="SAM" id="MobiDB-lite"/>
    </source>
</evidence>
<evidence type="ECO:0000313" key="3">
    <source>
        <dbReference type="Proteomes" id="UP000623467"/>
    </source>
</evidence>
<protein>
    <submittedName>
        <fullName evidence="2">Uncharacterized protein</fullName>
    </submittedName>
</protein>
<name>A0A8H6X9D3_9AGAR</name>
<accession>A0A8H6X9D3</accession>
<dbReference type="Proteomes" id="UP000623467">
    <property type="component" value="Unassembled WGS sequence"/>
</dbReference>
<dbReference type="EMBL" id="JACAZH010000036">
    <property type="protein sequence ID" value="KAF7336614.1"/>
    <property type="molecule type" value="Genomic_DNA"/>
</dbReference>